<evidence type="ECO:0000313" key="1">
    <source>
        <dbReference type="EMBL" id="JAH89265.1"/>
    </source>
</evidence>
<dbReference type="AlphaFoldDB" id="A0A0E9WI91"/>
<sequence length="36" mass="4090">MHCPATDKPENLNAAFVEPSWHLFTDGAFFMGRLTH</sequence>
<dbReference type="EMBL" id="GBXM01019312">
    <property type="protein sequence ID" value="JAH89265.1"/>
    <property type="molecule type" value="Transcribed_RNA"/>
</dbReference>
<reference evidence="1" key="1">
    <citation type="submission" date="2014-11" db="EMBL/GenBank/DDBJ databases">
        <authorList>
            <person name="Amaro Gonzalez C."/>
        </authorList>
    </citation>
    <scope>NUCLEOTIDE SEQUENCE</scope>
</reference>
<reference evidence="1" key="2">
    <citation type="journal article" date="2015" name="Fish Shellfish Immunol.">
        <title>Early steps in the European eel (Anguilla anguilla)-Vibrio vulnificus interaction in the gills: Role of the RtxA13 toxin.</title>
        <authorList>
            <person name="Callol A."/>
            <person name="Pajuelo D."/>
            <person name="Ebbesson L."/>
            <person name="Teles M."/>
            <person name="MacKenzie S."/>
            <person name="Amaro C."/>
        </authorList>
    </citation>
    <scope>NUCLEOTIDE SEQUENCE</scope>
</reference>
<name>A0A0E9WI91_ANGAN</name>
<accession>A0A0E9WI91</accession>
<proteinExistence type="predicted"/>
<protein>
    <submittedName>
        <fullName evidence="1">Uncharacterized protein</fullName>
    </submittedName>
</protein>
<organism evidence="1">
    <name type="scientific">Anguilla anguilla</name>
    <name type="common">European freshwater eel</name>
    <name type="synonym">Muraena anguilla</name>
    <dbReference type="NCBI Taxonomy" id="7936"/>
    <lineage>
        <taxon>Eukaryota</taxon>
        <taxon>Metazoa</taxon>
        <taxon>Chordata</taxon>
        <taxon>Craniata</taxon>
        <taxon>Vertebrata</taxon>
        <taxon>Euteleostomi</taxon>
        <taxon>Actinopterygii</taxon>
        <taxon>Neopterygii</taxon>
        <taxon>Teleostei</taxon>
        <taxon>Anguilliformes</taxon>
        <taxon>Anguillidae</taxon>
        <taxon>Anguilla</taxon>
    </lineage>
</organism>